<organism evidence="7 8">
    <name type="scientific">Tropilaelaps mercedesae</name>
    <dbReference type="NCBI Taxonomy" id="418985"/>
    <lineage>
        <taxon>Eukaryota</taxon>
        <taxon>Metazoa</taxon>
        <taxon>Ecdysozoa</taxon>
        <taxon>Arthropoda</taxon>
        <taxon>Chelicerata</taxon>
        <taxon>Arachnida</taxon>
        <taxon>Acari</taxon>
        <taxon>Parasitiformes</taxon>
        <taxon>Mesostigmata</taxon>
        <taxon>Gamasina</taxon>
        <taxon>Dermanyssoidea</taxon>
        <taxon>Laelapidae</taxon>
        <taxon>Tropilaelaps</taxon>
    </lineage>
</organism>
<keyword evidence="2 4" id="KW-0863">Zinc-finger</keyword>
<feature type="region of interest" description="Disordered" evidence="5">
    <location>
        <begin position="17"/>
        <end position="69"/>
    </location>
</feature>
<evidence type="ECO:0000313" key="7">
    <source>
        <dbReference type="EMBL" id="OQR69728.1"/>
    </source>
</evidence>
<dbReference type="SUPFAM" id="SSF57850">
    <property type="entry name" value="RING/U-box"/>
    <property type="match status" value="1"/>
</dbReference>
<dbReference type="EMBL" id="MNPL01020022">
    <property type="protein sequence ID" value="OQR69728.1"/>
    <property type="molecule type" value="Genomic_DNA"/>
</dbReference>
<evidence type="ECO:0000259" key="6">
    <source>
        <dbReference type="PROSITE" id="PS50089"/>
    </source>
</evidence>
<sequence length="144" mass="15451">MGNCLKCANGDSLSLLREPSDSLSSSGDTESVFLSIPAPSHPAGAPVRLVGGAPRASQEHEEDLKDAQRRGFIRQLPKGPFDGRGGKECPICMNELTVGDPVRFLPCLHCYHADCIDDWLLRSLTCPSCLEPVDAALLSSYQAP</sequence>
<dbReference type="SMART" id="SM00184">
    <property type="entry name" value="RING"/>
    <property type="match status" value="1"/>
</dbReference>
<dbReference type="InParanoid" id="A0A1V9X8M3"/>
<feature type="compositionally biased region" description="Basic and acidic residues" evidence="5">
    <location>
        <begin position="57"/>
        <end position="69"/>
    </location>
</feature>
<evidence type="ECO:0000313" key="8">
    <source>
        <dbReference type="Proteomes" id="UP000192247"/>
    </source>
</evidence>
<evidence type="ECO:0000256" key="3">
    <source>
        <dbReference type="ARBA" id="ARBA00022833"/>
    </source>
</evidence>
<dbReference type="GO" id="GO:0000151">
    <property type="term" value="C:ubiquitin ligase complex"/>
    <property type="evidence" value="ECO:0007669"/>
    <property type="project" value="TreeGrafter"/>
</dbReference>
<dbReference type="InterPro" id="IPR052804">
    <property type="entry name" value="UEC_component"/>
</dbReference>
<dbReference type="PROSITE" id="PS50089">
    <property type="entry name" value="ZF_RING_2"/>
    <property type="match status" value="1"/>
</dbReference>
<dbReference type="AlphaFoldDB" id="A0A1V9X8M3"/>
<keyword evidence="8" id="KW-1185">Reference proteome</keyword>
<name>A0A1V9X8M3_9ACAR</name>
<feature type="compositionally biased region" description="Low complexity" evidence="5">
    <location>
        <begin position="17"/>
        <end position="26"/>
    </location>
</feature>
<dbReference type="PANTHER" id="PTHR46359">
    <property type="entry name" value="GEO07743P1"/>
    <property type="match status" value="1"/>
</dbReference>
<keyword evidence="1" id="KW-0479">Metal-binding</keyword>
<dbReference type="InterPro" id="IPR013083">
    <property type="entry name" value="Znf_RING/FYVE/PHD"/>
</dbReference>
<dbReference type="Gene3D" id="3.30.40.10">
    <property type="entry name" value="Zinc/RING finger domain, C3HC4 (zinc finger)"/>
    <property type="match status" value="1"/>
</dbReference>
<feature type="domain" description="RING-type" evidence="6">
    <location>
        <begin position="89"/>
        <end position="129"/>
    </location>
</feature>
<dbReference type="GO" id="GO:0006511">
    <property type="term" value="P:ubiquitin-dependent protein catabolic process"/>
    <property type="evidence" value="ECO:0007669"/>
    <property type="project" value="TreeGrafter"/>
</dbReference>
<dbReference type="FunCoup" id="A0A1V9X8M3">
    <property type="interactions" value="104"/>
</dbReference>
<evidence type="ECO:0000256" key="5">
    <source>
        <dbReference type="SAM" id="MobiDB-lite"/>
    </source>
</evidence>
<keyword evidence="3" id="KW-0862">Zinc</keyword>
<accession>A0A1V9X8M3</accession>
<dbReference type="GO" id="GO:0008270">
    <property type="term" value="F:zinc ion binding"/>
    <property type="evidence" value="ECO:0007669"/>
    <property type="project" value="UniProtKB-KW"/>
</dbReference>
<dbReference type="Proteomes" id="UP000192247">
    <property type="component" value="Unassembled WGS sequence"/>
</dbReference>
<evidence type="ECO:0000256" key="1">
    <source>
        <dbReference type="ARBA" id="ARBA00022723"/>
    </source>
</evidence>
<evidence type="ECO:0000256" key="2">
    <source>
        <dbReference type="ARBA" id="ARBA00022771"/>
    </source>
</evidence>
<dbReference type="PANTHER" id="PTHR46359:SF2">
    <property type="entry name" value="GEO07743P1"/>
    <property type="match status" value="1"/>
</dbReference>
<evidence type="ECO:0000256" key="4">
    <source>
        <dbReference type="PROSITE-ProRule" id="PRU00175"/>
    </source>
</evidence>
<dbReference type="STRING" id="418985.A0A1V9X8M3"/>
<gene>
    <name evidence="7" type="ORF">BIW11_01799</name>
</gene>
<dbReference type="CDD" id="cd16468">
    <property type="entry name" value="RING-H2_RNF11"/>
    <property type="match status" value="1"/>
</dbReference>
<comment type="caution">
    <text evidence="7">The sequence shown here is derived from an EMBL/GenBank/DDBJ whole genome shotgun (WGS) entry which is preliminary data.</text>
</comment>
<proteinExistence type="predicted"/>
<dbReference type="Pfam" id="PF13639">
    <property type="entry name" value="zf-RING_2"/>
    <property type="match status" value="1"/>
</dbReference>
<dbReference type="InterPro" id="IPR042981">
    <property type="entry name" value="RNF11_RING-H2"/>
</dbReference>
<dbReference type="GO" id="GO:0061630">
    <property type="term" value="F:ubiquitin protein ligase activity"/>
    <property type="evidence" value="ECO:0007669"/>
    <property type="project" value="TreeGrafter"/>
</dbReference>
<protein>
    <submittedName>
        <fullName evidence="7">RING finger protein 11-like</fullName>
    </submittedName>
</protein>
<dbReference type="InterPro" id="IPR001841">
    <property type="entry name" value="Znf_RING"/>
</dbReference>
<dbReference type="OrthoDB" id="9984778at2759"/>
<reference evidence="7 8" key="1">
    <citation type="journal article" date="2017" name="Gigascience">
        <title>Draft genome of the honey bee ectoparasitic mite, Tropilaelaps mercedesae, is shaped by the parasitic life history.</title>
        <authorList>
            <person name="Dong X."/>
            <person name="Armstrong S.D."/>
            <person name="Xia D."/>
            <person name="Makepeace B.L."/>
            <person name="Darby A.C."/>
            <person name="Kadowaki T."/>
        </authorList>
    </citation>
    <scope>NUCLEOTIDE SEQUENCE [LARGE SCALE GENOMIC DNA]</scope>
    <source>
        <strain evidence="7">Wuxi-XJTLU</strain>
    </source>
</reference>